<reference evidence="2 3" key="1">
    <citation type="journal article" date="2023" name="Environ Microbiome">
        <title>A coral-associated actinobacterium mitigates coral bleaching under heat stress.</title>
        <authorList>
            <person name="Li J."/>
            <person name="Zou Y."/>
            <person name="Li Q."/>
            <person name="Zhang J."/>
            <person name="Bourne D.G."/>
            <person name="Lyu Y."/>
            <person name="Liu C."/>
            <person name="Zhang S."/>
        </authorList>
    </citation>
    <scope>NUCLEOTIDE SEQUENCE [LARGE SCALE GENOMIC DNA]</scope>
    <source>
        <strain evidence="2 3">SCSIO 13291</strain>
    </source>
</reference>
<dbReference type="PANTHER" id="PTHR40763">
    <property type="entry name" value="MEMBRANE PROTEIN-RELATED"/>
    <property type="match status" value="1"/>
</dbReference>
<dbReference type="PANTHER" id="PTHR40763:SF5">
    <property type="entry name" value="MEMBRANE PROTEIN"/>
    <property type="match status" value="1"/>
</dbReference>
<evidence type="ECO:0000313" key="2">
    <source>
        <dbReference type="EMBL" id="WZW99849.1"/>
    </source>
</evidence>
<dbReference type="Pfam" id="PF08044">
    <property type="entry name" value="DUF1707"/>
    <property type="match status" value="1"/>
</dbReference>
<organism evidence="2 3">
    <name type="scientific">Propioniciclava soli</name>
    <dbReference type="NCBI Taxonomy" id="2775081"/>
    <lineage>
        <taxon>Bacteria</taxon>
        <taxon>Bacillati</taxon>
        <taxon>Actinomycetota</taxon>
        <taxon>Actinomycetes</taxon>
        <taxon>Propionibacteriales</taxon>
        <taxon>Propionibacteriaceae</taxon>
        <taxon>Propioniciclava</taxon>
    </lineage>
</organism>
<dbReference type="RefSeq" id="WP_232548232.1">
    <property type="nucleotide sequence ID" value="NZ_CP115965.1"/>
</dbReference>
<proteinExistence type="predicted"/>
<feature type="domain" description="DUF1707" evidence="1">
    <location>
        <begin position="12"/>
        <end position="63"/>
    </location>
</feature>
<sequence>MTVGSPGPEATLRVGTVHREHALETLRNAAADARITFDELEDRVPRAVNARTRGDLAAVLDDLLPAAELAALLGEQSTPGTGPGWRFEEPLLLRSSGWRMLRVLGEWDVPPFLEAQYGIGSLTLDFTRAQALAPIIDLVLVGSGWGAATLVVPASWGVDTQGLQIDSSSSVTSTVPTRPSAEGARLVVRGRVSGTVTVRTPTRGDERRAERLLTRDRDAGSAAVRAALEAGR</sequence>
<dbReference type="Proteomes" id="UP001434337">
    <property type="component" value="Chromosome"/>
</dbReference>
<accession>A0ABZ3CAL7</accession>
<name>A0ABZ3CAL7_9ACTN</name>
<keyword evidence="3" id="KW-1185">Reference proteome</keyword>
<protein>
    <submittedName>
        <fullName evidence="2">DUF1707 domain-containing protein</fullName>
    </submittedName>
</protein>
<evidence type="ECO:0000259" key="1">
    <source>
        <dbReference type="Pfam" id="PF08044"/>
    </source>
</evidence>
<dbReference type="EMBL" id="CP115965">
    <property type="protein sequence ID" value="WZW99849.1"/>
    <property type="molecule type" value="Genomic_DNA"/>
</dbReference>
<gene>
    <name evidence="2" type="ORF">PCC79_06570</name>
</gene>
<dbReference type="InterPro" id="IPR012551">
    <property type="entry name" value="DUF1707_SHOCT-like"/>
</dbReference>
<evidence type="ECO:0000313" key="3">
    <source>
        <dbReference type="Proteomes" id="UP001434337"/>
    </source>
</evidence>